<name>A0A8J7R160_9HYPH</name>
<dbReference type="Gene3D" id="1.10.238.10">
    <property type="entry name" value="EF-hand"/>
    <property type="match status" value="1"/>
</dbReference>
<dbReference type="InterPro" id="IPR011992">
    <property type="entry name" value="EF-hand-dom_pair"/>
</dbReference>
<dbReference type="SUPFAM" id="SSF47473">
    <property type="entry name" value="EF-hand"/>
    <property type="match status" value="1"/>
</dbReference>
<evidence type="ECO:0008006" key="4">
    <source>
        <dbReference type="Google" id="ProtNLM"/>
    </source>
</evidence>
<reference evidence="2" key="1">
    <citation type="submission" date="2021-03" db="EMBL/GenBank/DDBJ databases">
        <title>Genome sequencing and assembly of Tianweitania sediminis.</title>
        <authorList>
            <person name="Chhetri G."/>
        </authorList>
    </citation>
    <scope>NUCLEOTIDE SEQUENCE</scope>
    <source>
        <strain evidence="2">Z8</strain>
    </source>
</reference>
<feature type="chain" id="PRO_5035297740" description="EF hand" evidence="1">
    <location>
        <begin position="25"/>
        <end position="142"/>
    </location>
</feature>
<keyword evidence="1" id="KW-0732">Signal</keyword>
<dbReference type="InterPro" id="IPR018247">
    <property type="entry name" value="EF_Hand_1_Ca_BS"/>
</dbReference>
<dbReference type="PROSITE" id="PS00018">
    <property type="entry name" value="EF_HAND_1"/>
    <property type="match status" value="2"/>
</dbReference>
<comment type="caution">
    <text evidence="2">The sequence shown here is derived from an EMBL/GenBank/DDBJ whole genome shotgun (WGS) entry which is preliminary data.</text>
</comment>
<sequence length="142" mass="15769">MNNIWKIAAVPAVAFSLMATPALAAEPYDGWDSNSDSQLDMNEYRTGLDKAGVFDKWDADKNGTLSETEFNENIGDNTTAFNERFGENAYADWDADDNNELSEDEFYENSYAAYDADSDKVIEEPELGDLGDDMGDGGFWDV</sequence>
<evidence type="ECO:0000313" key="3">
    <source>
        <dbReference type="Proteomes" id="UP000666240"/>
    </source>
</evidence>
<evidence type="ECO:0000313" key="2">
    <source>
        <dbReference type="EMBL" id="MBP0438673.1"/>
    </source>
</evidence>
<proteinExistence type="predicted"/>
<dbReference type="RefSeq" id="WP_209334698.1">
    <property type="nucleotide sequence ID" value="NZ_JAGIYY010000002.1"/>
</dbReference>
<organism evidence="2 3">
    <name type="scientific">Tianweitania sediminis</name>
    <dbReference type="NCBI Taxonomy" id="1502156"/>
    <lineage>
        <taxon>Bacteria</taxon>
        <taxon>Pseudomonadati</taxon>
        <taxon>Pseudomonadota</taxon>
        <taxon>Alphaproteobacteria</taxon>
        <taxon>Hyphomicrobiales</taxon>
        <taxon>Phyllobacteriaceae</taxon>
        <taxon>Tianweitania</taxon>
    </lineage>
</organism>
<evidence type="ECO:0000256" key="1">
    <source>
        <dbReference type="SAM" id="SignalP"/>
    </source>
</evidence>
<protein>
    <recommendedName>
        <fullName evidence="4">EF hand</fullName>
    </recommendedName>
</protein>
<gene>
    <name evidence="2" type="ORF">J5Y06_08440</name>
</gene>
<feature type="signal peptide" evidence="1">
    <location>
        <begin position="1"/>
        <end position="24"/>
    </location>
</feature>
<accession>A0A8J7R160</accession>
<dbReference type="Proteomes" id="UP000666240">
    <property type="component" value="Unassembled WGS sequence"/>
</dbReference>
<keyword evidence="3" id="KW-1185">Reference proteome</keyword>
<dbReference type="EMBL" id="JAGIYY010000002">
    <property type="protein sequence ID" value="MBP0438673.1"/>
    <property type="molecule type" value="Genomic_DNA"/>
</dbReference>
<dbReference type="AlphaFoldDB" id="A0A8J7R160"/>